<dbReference type="RefSeq" id="WP_021073970.1">
    <property type="nucleotide sequence ID" value="NZ_FNPC01000001.1"/>
</dbReference>
<proteinExistence type="predicted"/>
<evidence type="ECO:0000259" key="1">
    <source>
        <dbReference type="PROSITE" id="PS51725"/>
    </source>
</evidence>
<sequence length="101" mass="11417">MIIIHATFPIDPDERERALELAADLVAETTEEPGAIEYHAATDLEDETVLRFVERYEDAAAFEAHADSEHFRSFADRLPELLDGEPEVMRFEVADAAELEL</sequence>
<evidence type="ECO:0000313" key="3">
    <source>
        <dbReference type="Proteomes" id="UP000199079"/>
    </source>
</evidence>
<organism evidence="2 3">
    <name type="scientific">Halopenitus persicus</name>
    <dbReference type="NCBI Taxonomy" id="1048396"/>
    <lineage>
        <taxon>Archaea</taxon>
        <taxon>Methanobacteriati</taxon>
        <taxon>Methanobacteriota</taxon>
        <taxon>Stenosarchaea group</taxon>
        <taxon>Halobacteria</taxon>
        <taxon>Halobacteriales</taxon>
        <taxon>Haloferacaceae</taxon>
        <taxon>Halopenitus</taxon>
    </lineage>
</organism>
<dbReference type="Pfam" id="PF03992">
    <property type="entry name" value="ABM"/>
    <property type="match status" value="1"/>
</dbReference>
<keyword evidence="3" id="KW-1185">Reference proteome</keyword>
<dbReference type="AlphaFoldDB" id="A0A1H3E8P9"/>
<gene>
    <name evidence="2" type="ORF">SAMN05216564_101330</name>
</gene>
<evidence type="ECO:0000313" key="2">
    <source>
        <dbReference type="EMBL" id="SDX75035.1"/>
    </source>
</evidence>
<dbReference type="InterPro" id="IPR011008">
    <property type="entry name" value="Dimeric_a/b-barrel"/>
</dbReference>
<dbReference type="InterPro" id="IPR050744">
    <property type="entry name" value="AI-2_Isomerase_LsrG"/>
</dbReference>
<dbReference type="Proteomes" id="UP000199079">
    <property type="component" value="Unassembled WGS sequence"/>
</dbReference>
<dbReference type="PANTHER" id="PTHR33336">
    <property type="entry name" value="QUINOL MONOOXYGENASE YGIN-RELATED"/>
    <property type="match status" value="1"/>
</dbReference>
<dbReference type="OrthoDB" id="8931at2157"/>
<dbReference type="GeneID" id="43839515"/>
<keyword evidence="2" id="KW-0503">Monooxygenase</keyword>
<name>A0A1H3E8P9_9EURY</name>
<keyword evidence="2" id="KW-0560">Oxidoreductase</keyword>
<accession>A0A1H3E8P9</accession>
<dbReference type="GO" id="GO:0004497">
    <property type="term" value="F:monooxygenase activity"/>
    <property type="evidence" value="ECO:0007669"/>
    <property type="project" value="UniProtKB-KW"/>
</dbReference>
<protein>
    <submittedName>
        <fullName evidence="2">Quinol monooxygenase YgiN</fullName>
    </submittedName>
</protein>
<dbReference type="Gene3D" id="3.30.70.100">
    <property type="match status" value="1"/>
</dbReference>
<dbReference type="InterPro" id="IPR007138">
    <property type="entry name" value="ABM_dom"/>
</dbReference>
<dbReference type="EMBL" id="FNPC01000001">
    <property type="protein sequence ID" value="SDX75035.1"/>
    <property type="molecule type" value="Genomic_DNA"/>
</dbReference>
<dbReference type="PROSITE" id="PS51725">
    <property type="entry name" value="ABM"/>
    <property type="match status" value="1"/>
</dbReference>
<dbReference type="PANTHER" id="PTHR33336:SF15">
    <property type="entry name" value="ABM DOMAIN-CONTAINING PROTEIN"/>
    <property type="match status" value="1"/>
</dbReference>
<feature type="domain" description="ABM" evidence="1">
    <location>
        <begin position="2"/>
        <end position="91"/>
    </location>
</feature>
<dbReference type="SUPFAM" id="SSF54909">
    <property type="entry name" value="Dimeric alpha+beta barrel"/>
    <property type="match status" value="1"/>
</dbReference>
<reference evidence="3" key="1">
    <citation type="submission" date="2016-10" db="EMBL/GenBank/DDBJ databases">
        <authorList>
            <person name="Varghese N."/>
            <person name="Submissions S."/>
        </authorList>
    </citation>
    <scope>NUCLEOTIDE SEQUENCE [LARGE SCALE GENOMIC DNA]</scope>
    <source>
        <strain evidence="3">DC30,IBRC 10041,KCTC 4046</strain>
    </source>
</reference>